<evidence type="ECO:0000313" key="3">
    <source>
        <dbReference type="Proteomes" id="UP000289200"/>
    </source>
</evidence>
<protein>
    <recommendedName>
        <fullName evidence="1">Abortive phage infection protein C-terminal domain-containing protein</fullName>
    </recommendedName>
</protein>
<feature type="domain" description="Abortive phage infection protein C-terminal" evidence="1">
    <location>
        <begin position="235"/>
        <end position="455"/>
    </location>
</feature>
<proteinExistence type="predicted"/>
<name>A0A447CZC4_9BRAD</name>
<dbReference type="EMBL" id="UWOC01000175">
    <property type="protein sequence ID" value="VCU10643.1"/>
    <property type="molecule type" value="Genomic_DNA"/>
</dbReference>
<dbReference type="RefSeq" id="WP_165364102.1">
    <property type="nucleotide sequence ID" value="NZ_UWOC01000175.1"/>
</dbReference>
<evidence type="ECO:0000313" key="2">
    <source>
        <dbReference type="EMBL" id="VCU10643.1"/>
    </source>
</evidence>
<sequence length="585" mass="65037">MSKEEPWVKAYLARFEGSEYGSDALGLFALGLRFGAEDLDTLASEVITGGGDDKKCDIVFIDRDEQRAVVCQCYLSEKTRASAPANKASDLNTAINWLLCASISSLPKELRPYAEELRDAIKSDEIRELFIWYTHNLPESSNCEKELKTVETSAATHVRELNGKENIRISASEVGSGTFKQWYEESQSPILVTDKFTVKCKEAMNVNGNAWRAIVTLLPGSFFYQLYQTYGTKLFSANVRDYLGSRASDSNINFAIKGTAERNSDNFWVFNNGITAIVNKGRIRKTRSGKELVLEGISIVNGAQTTGAIGSLDKAPAETLFVPARFIETESSDLVDDIIRFNNSQNKISASDFRSSDSIQRRLKSEFSVMRDVEYDGGRRGGASDAIRRRPSLLPSLTVGQALAAFHSDPVVAYNRKAQIWINDTLYSRYFHEKTTAAHIVFAYSLFKQVNLIKTTLKSKLKNAPSTLTDIERAQVDFFEQKGANFLLCCAIAECLETILGRRIPDRFSLQFKKKNTLRDAETHWSKILPIALPLSSHLNGGFAGNRITSERQQSAVASFKALFAAVAEPNRKTLSEFAQGVLSA</sequence>
<keyword evidence="3" id="KW-1185">Reference proteome</keyword>
<dbReference type="Proteomes" id="UP000289200">
    <property type="component" value="Unassembled WGS sequence"/>
</dbReference>
<evidence type="ECO:0000259" key="1">
    <source>
        <dbReference type="Pfam" id="PF10592"/>
    </source>
</evidence>
<dbReference type="AlphaFoldDB" id="A0A447CZC4"/>
<reference evidence="3" key="1">
    <citation type="submission" date="2018-10" db="EMBL/GenBank/DDBJ databases">
        <authorList>
            <person name="Peiro R."/>
            <person name="Begona"/>
            <person name="Cbmso G."/>
            <person name="Lopez M."/>
            <person name="Gonzalez S."/>
            <person name="Sacristan E."/>
            <person name="Castillo E."/>
        </authorList>
    </citation>
    <scope>NUCLEOTIDE SEQUENCE [LARGE SCALE GENOMIC DNA]</scope>
</reference>
<dbReference type="InterPro" id="IPR018891">
    <property type="entry name" value="AIPR_C"/>
</dbReference>
<gene>
    <name evidence="2" type="ORF">RHODGE_RHODGE_03845</name>
</gene>
<organism evidence="2 3">
    <name type="scientific">Rhodoplanes serenus</name>
    <dbReference type="NCBI Taxonomy" id="200615"/>
    <lineage>
        <taxon>Bacteria</taxon>
        <taxon>Pseudomonadati</taxon>
        <taxon>Pseudomonadota</taxon>
        <taxon>Alphaproteobacteria</taxon>
        <taxon>Hyphomicrobiales</taxon>
        <taxon>Nitrobacteraceae</taxon>
        <taxon>Rhodoplanes</taxon>
    </lineage>
</organism>
<dbReference type="Pfam" id="PF10592">
    <property type="entry name" value="AIPR"/>
    <property type="match status" value="1"/>
</dbReference>
<accession>A0A447CZC4</accession>
<comment type="caution">
    <text evidence="2">The sequence shown here is derived from an EMBL/GenBank/DDBJ whole genome shotgun (WGS) entry which is preliminary data.</text>
</comment>